<dbReference type="AlphaFoldDB" id="A0AAU7XHI5"/>
<accession>A0AAU7XHI5</accession>
<dbReference type="KEGG" id="mflg:ABS361_08940"/>
<proteinExistence type="predicted"/>
<organism evidence="1">
    <name type="scientific">Methyloraptor flagellatus</name>
    <dbReference type="NCBI Taxonomy" id="3162530"/>
    <lineage>
        <taxon>Bacteria</taxon>
        <taxon>Pseudomonadati</taxon>
        <taxon>Pseudomonadota</taxon>
        <taxon>Alphaproteobacteria</taxon>
        <taxon>Hyphomicrobiales</taxon>
        <taxon>Ancalomicrobiaceae</taxon>
        <taxon>Methyloraptor</taxon>
    </lineage>
</organism>
<dbReference type="Gene3D" id="3.30.460.10">
    <property type="entry name" value="Beta Polymerase, domain 2"/>
    <property type="match status" value="1"/>
</dbReference>
<dbReference type="SUPFAM" id="SSF81301">
    <property type="entry name" value="Nucleotidyltransferase"/>
    <property type="match status" value="1"/>
</dbReference>
<evidence type="ECO:0000313" key="1">
    <source>
        <dbReference type="EMBL" id="XBY46323.1"/>
    </source>
</evidence>
<dbReference type="PANTHER" id="PTHR34822:SF1">
    <property type="entry name" value="GRPB FAMILY PROTEIN"/>
    <property type="match status" value="1"/>
</dbReference>
<protein>
    <submittedName>
        <fullName evidence="1">GrpB family protein</fullName>
    </submittedName>
</protein>
<dbReference type="InterPro" id="IPR043519">
    <property type="entry name" value="NT_sf"/>
</dbReference>
<dbReference type="RefSeq" id="WP_407051418.1">
    <property type="nucleotide sequence ID" value="NZ_CP158568.1"/>
</dbReference>
<dbReference type="InterPro" id="IPR007344">
    <property type="entry name" value="GrpB/CoaE"/>
</dbReference>
<dbReference type="Pfam" id="PF04229">
    <property type="entry name" value="GrpB"/>
    <property type="match status" value="1"/>
</dbReference>
<name>A0AAU7XHI5_9HYPH</name>
<sequence>MTETFRLVPAQTAAAHAAAAFERWRLDIAALLPESADIQHVGATAVPGCLTKGDLDMCVRVDRADFVAADAALAARFARNDGSIRTEAFSAFAAEEADPPLGVQLVVRGGELDVFVRFRDALRADPALVADYNGLKAGFDGRPMDAYRAAKAAFVEQVLADPVSRL</sequence>
<dbReference type="EMBL" id="CP158568">
    <property type="protein sequence ID" value="XBY46323.1"/>
    <property type="molecule type" value="Genomic_DNA"/>
</dbReference>
<dbReference type="PANTHER" id="PTHR34822">
    <property type="entry name" value="GRPB DOMAIN PROTEIN (AFU_ORTHOLOGUE AFUA_1G01530)"/>
    <property type="match status" value="1"/>
</dbReference>
<gene>
    <name evidence="1" type="ORF">ABS361_08940</name>
</gene>
<reference evidence="1" key="1">
    <citation type="submission" date="2024-06" db="EMBL/GenBank/DDBJ databases">
        <title>Methylostella associata gen. nov., sp. nov., a novel Ancalomicrobiaceae-affiliated facultatively methylotrophic bacteria that feed on methanotrophs of the genus Methylococcus.</title>
        <authorList>
            <person name="Saltykova V."/>
            <person name="Danilova O.V."/>
            <person name="Oshkin I.Y."/>
            <person name="Belova S.E."/>
            <person name="Pimenov N.V."/>
            <person name="Dedysh S.N."/>
        </authorList>
    </citation>
    <scope>NUCLEOTIDE SEQUENCE</scope>
    <source>
        <strain evidence="1">S20</strain>
    </source>
</reference>